<feature type="region of interest" description="Disordered" evidence="1">
    <location>
        <begin position="50"/>
        <end position="92"/>
    </location>
</feature>
<reference evidence="2 3" key="1">
    <citation type="journal article" date="2020" name="Nat. Food">
        <title>A phased Vanilla planifolia genome enables genetic improvement of flavour and production.</title>
        <authorList>
            <person name="Hasing T."/>
            <person name="Tang H."/>
            <person name="Brym M."/>
            <person name="Khazi F."/>
            <person name="Huang T."/>
            <person name="Chambers A.H."/>
        </authorList>
    </citation>
    <scope>NUCLEOTIDE SEQUENCE [LARGE SCALE GENOMIC DNA]</scope>
    <source>
        <tissue evidence="2">Leaf</tissue>
    </source>
</reference>
<comment type="caution">
    <text evidence="2">The sequence shown here is derived from an EMBL/GenBank/DDBJ whole genome shotgun (WGS) entry which is preliminary data.</text>
</comment>
<protein>
    <submittedName>
        <fullName evidence="2">Uncharacterized protein</fullName>
    </submittedName>
</protein>
<dbReference type="Proteomes" id="UP000639772">
    <property type="component" value="Unassembled WGS sequence"/>
</dbReference>
<gene>
    <name evidence="2" type="ORF">HPP92_010733</name>
</gene>
<evidence type="ECO:0000313" key="3">
    <source>
        <dbReference type="Proteomes" id="UP000639772"/>
    </source>
</evidence>
<evidence type="ECO:0000256" key="1">
    <source>
        <dbReference type="SAM" id="MobiDB-lite"/>
    </source>
</evidence>
<evidence type="ECO:0000313" key="2">
    <source>
        <dbReference type="EMBL" id="KAG0482649.1"/>
    </source>
</evidence>
<organism evidence="2 3">
    <name type="scientific">Vanilla planifolia</name>
    <name type="common">Vanilla</name>
    <dbReference type="NCBI Taxonomy" id="51239"/>
    <lineage>
        <taxon>Eukaryota</taxon>
        <taxon>Viridiplantae</taxon>
        <taxon>Streptophyta</taxon>
        <taxon>Embryophyta</taxon>
        <taxon>Tracheophyta</taxon>
        <taxon>Spermatophyta</taxon>
        <taxon>Magnoliopsida</taxon>
        <taxon>Liliopsida</taxon>
        <taxon>Asparagales</taxon>
        <taxon>Orchidaceae</taxon>
        <taxon>Vanilloideae</taxon>
        <taxon>Vanilleae</taxon>
        <taxon>Vanilla</taxon>
    </lineage>
</organism>
<name>A0A835V0D4_VANPL</name>
<sequence length="92" mass="9582">MAVIRERRLPKGNLTLQLPIPEGAATAAPAAANDCCKGFSIPVFSRWRGQRPPCHPAASTASPTSKKLRSSAKATVARSTKSATAAPEPSTL</sequence>
<accession>A0A835V0D4</accession>
<dbReference type="EMBL" id="JADCNM010000005">
    <property type="protein sequence ID" value="KAG0482649.1"/>
    <property type="molecule type" value="Genomic_DNA"/>
</dbReference>
<proteinExistence type="predicted"/>
<dbReference type="AlphaFoldDB" id="A0A835V0D4"/>